<evidence type="ECO:0000256" key="7">
    <source>
        <dbReference type="ARBA" id="ARBA00022989"/>
    </source>
</evidence>
<keyword evidence="8" id="KW-0811">Translocation</keyword>
<comment type="subcellular location">
    <subcellularLocation>
        <location evidence="1">Cell membrane</location>
        <topology evidence="1">Single-pass membrane protein</topology>
    </subcellularLocation>
</comment>
<dbReference type="AlphaFoldDB" id="A0A9D1QAS2"/>
<dbReference type="PANTHER" id="PTHR33909:SF1">
    <property type="entry name" value="SEC TRANSLOCON ACCESSORY COMPLEX SUBUNIT YAJC"/>
    <property type="match status" value="1"/>
</dbReference>
<feature type="transmembrane region" description="Helical" evidence="10">
    <location>
        <begin position="6"/>
        <end position="25"/>
    </location>
</feature>
<comment type="caution">
    <text evidence="11">The sequence shown here is derived from an EMBL/GenBank/DDBJ whole genome shotgun (WGS) entry which is preliminary data.</text>
</comment>
<reference evidence="11" key="1">
    <citation type="journal article" date="2021" name="PeerJ">
        <title>Extensive microbial diversity within the chicken gut microbiome revealed by metagenomics and culture.</title>
        <authorList>
            <person name="Gilroy R."/>
            <person name="Ravi A."/>
            <person name="Getino M."/>
            <person name="Pursley I."/>
            <person name="Horton D.L."/>
            <person name="Alikhan N.F."/>
            <person name="Baker D."/>
            <person name="Gharbi K."/>
            <person name="Hall N."/>
            <person name="Watson M."/>
            <person name="Adriaenssens E.M."/>
            <person name="Foster-Nyarko E."/>
            <person name="Jarju S."/>
            <person name="Secka A."/>
            <person name="Antonio M."/>
            <person name="Oren A."/>
            <person name="Chaudhuri R.R."/>
            <person name="La Ragione R."/>
            <person name="Hildebrand F."/>
            <person name="Pallen M.J."/>
        </authorList>
    </citation>
    <scope>NUCLEOTIDE SEQUENCE</scope>
    <source>
        <strain evidence="11">ChiHcolR34-3080</strain>
    </source>
</reference>
<evidence type="ECO:0000256" key="3">
    <source>
        <dbReference type="ARBA" id="ARBA00022448"/>
    </source>
</evidence>
<keyword evidence="6" id="KW-0653">Protein transport</keyword>
<dbReference type="Proteomes" id="UP000823933">
    <property type="component" value="Unassembled WGS sequence"/>
</dbReference>
<dbReference type="GO" id="GO:0015031">
    <property type="term" value="P:protein transport"/>
    <property type="evidence" value="ECO:0007669"/>
    <property type="project" value="UniProtKB-KW"/>
</dbReference>
<dbReference type="InterPro" id="IPR003849">
    <property type="entry name" value="Preprotein_translocase_YajC"/>
</dbReference>
<keyword evidence="4" id="KW-1003">Cell membrane</keyword>
<dbReference type="Pfam" id="PF02699">
    <property type="entry name" value="YajC"/>
    <property type="match status" value="1"/>
</dbReference>
<comment type="similarity">
    <text evidence="2">Belongs to the YajC family.</text>
</comment>
<proteinExistence type="inferred from homology"/>
<dbReference type="PANTHER" id="PTHR33909">
    <property type="entry name" value="SEC TRANSLOCON ACCESSORY COMPLEX SUBUNIT YAJC"/>
    <property type="match status" value="1"/>
</dbReference>
<evidence type="ECO:0000256" key="2">
    <source>
        <dbReference type="ARBA" id="ARBA00006742"/>
    </source>
</evidence>
<evidence type="ECO:0000256" key="4">
    <source>
        <dbReference type="ARBA" id="ARBA00022475"/>
    </source>
</evidence>
<keyword evidence="7 10" id="KW-1133">Transmembrane helix</keyword>
<dbReference type="PRINTS" id="PR01853">
    <property type="entry name" value="YAJCTRNLCASE"/>
</dbReference>
<evidence type="ECO:0000256" key="1">
    <source>
        <dbReference type="ARBA" id="ARBA00004162"/>
    </source>
</evidence>
<keyword evidence="3" id="KW-0813">Transport</keyword>
<evidence type="ECO:0000313" key="11">
    <source>
        <dbReference type="EMBL" id="HIW09174.1"/>
    </source>
</evidence>
<evidence type="ECO:0000313" key="12">
    <source>
        <dbReference type="Proteomes" id="UP000823933"/>
    </source>
</evidence>
<organism evidence="11 12">
    <name type="scientific">Candidatus Faecalibacterium intestinigallinarum</name>
    <dbReference type="NCBI Taxonomy" id="2838581"/>
    <lineage>
        <taxon>Bacteria</taxon>
        <taxon>Bacillati</taxon>
        <taxon>Bacillota</taxon>
        <taxon>Clostridia</taxon>
        <taxon>Eubacteriales</taxon>
        <taxon>Oscillospiraceae</taxon>
        <taxon>Faecalibacterium</taxon>
    </lineage>
</organism>
<gene>
    <name evidence="11" type="primary">yajC</name>
    <name evidence="11" type="ORF">H9890_07240</name>
</gene>
<dbReference type="NCBIfam" id="TIGR00739">
    <property type="entry name" value="yajC"/>
    <property type="match status" value="1"/>
</dbReference>
<keyword evidence="9 10" id="KW-0472">Membrane</keyword>
<sequence length="107" mass="11721">MTGTESMVSLFFTLALMVILLYFMIYRPQKKQEKKDAAMRNSLEIGDQVTTIGGVIGRVVAIKDDTFVLETGSDRVKIRFTKTAIGSVEKLNMDNAPAASAKSGSKK</sequence>
<accession>A0A9D1QAS2</accession>
<evidence type="ECO:0000256" key="9">
    <source>
        <dbReference type="ARBA" id="ARBA00023136"/>
    </source>
</evidence>
<keyword evidence="5 10" id="KW-0812">Transmembrane</keyword>
<evidence type="ECO:0000256" key="6">
    <source>
        <dbReference type="ARBA" id="ARBA00022927"/>
    </source>
</evidence>
<dbReference type="EMBL" id="DXHQ01000083">
    <property type="protein sequence ID" value="HIW09174.1"/>
    <property type="molecule type" value="Genomic_DNA"/>
</dbReference>
<evidence type="ECO:0000256" key="5">
    <source>
        <dbReference type="ARBA" id="ARBA00022692"/>
    </source>
</evidence>
<name>A0A9D1QAS2_9FIRM</name>
<protein>
    <submittedName>
        <fullName evidence="11">Preprotein translocase subunit YajC</fullName>
    </submittedName>
</protein>
<dbReference type="GO" id="GO:0005886">
    <property type="term" value="C:plasma membrane"/>
    <property type="evidence" value="ECO:0007669"/>
    <property type="project" value="UniProtKB-SubCell"/>
</dbReference>
<evidence type="ECO:0000256" key="10">
    <source>
        <dbReference type="SAM" id="Phobius"/>
    </source>
</evidence>
<evidence type="ECO:0000256" key="8">
    <source>
        <dbReference type="ARBA" id="ARBA00023010"/>
    </source>
</evidence>
<dbReference type="SMART" id="SM01323">
    <property type="entry name" value="YajC"/>
    <property type="match status" value="1"/>
</dbReference>
<reference evidence="11" key="2">
    <citation type="submission" date="2021-04" db="EMBL/GenBank/DDBJ databases">
        <authorList>
            <person name="Gilroy R."/>
        </authorList>
    </citation>
    <scope>NUCLEOTIDE SEQUENCE</scope>
    <source>
        <strain evidence="11">ChiHcolR34-3080</strain>
    </source>
</reference>